<feature type="domain" description="PDZ" evidence="11">
    <location>
        <begin position="483"/>
        <end position="571"/>
    </location>
</feature>
<feature type="compositionally biased region" description="Polar residues" evidence="9">
    <location>
        <begin position="211"/>
        <end position="237"/>
    </location>
</feature>
<feature type="region of interest" description="Disordered" evidence="9">
    <location>
        <begin position="957"/>
        <end position="1001"/>
    </location>
</feature>
<dbReference type="PROSITE" id="PS50106">
    <property type="entry name" value="PDZ"/>
    <property type="match status" value="1"/>
</dbReference>
<dbReference type="InterPro" id="IPR039032">
    <property type="entry name" value="Rim-like"/>
</dbReference>
<dbReference type="PROSITE" id="PS50178">
    <property type="entry name" value="ZF_FYVE"/>
    <property type="match status" value="1"/>
</dbReference>
<evidence type="ECO:0000256" key="7">
    <source>
        <dbReference type="PROSITE-ProRule" id="PRU00091"/>
    </source>
</evidence>
<dbReference type="Gene3D" id="3.30.40.10">
    <property type="entry name" value="Zinc/RING finger domain, C3HC4 (zinc finger)"/>
    <property type="match status" value="1"/>
</dbReference>
<dbReference type="GO" id="GO:0050806">
    <property type="term" value="P:positive regulation of synaptic transmission"/>
    <property type="evidence" value="ECO:0007669"/>
    <property type="project" value="TreeGrafter"/>
</dbReference>
<dbReference type="SUPFAM" id="SSF49562">
    <property type="entry name" value="C2 domain (Calcium/lipid-binding domain, CaLB)"/>
    <property type="match status" value="2"/>
</dbReference>
<evidence type="ECO:0000259" key="10">
    <source>
        <dbReference type="PROSITE" id="PS50004"/>
    </source>
</evidence>
<evidence type="ECO:0000256" key="1">
    <source>
        <dbReference type="ARBA" id="ARBA00022723"/>
    </source>
</evidence>
<dbReference type="SUPFAM" id="SSF50156">
    <property type="entry name" value="PDZ domain-like"/>
    <property type="match status" value="1"/>
</dbReference>
<feature type="domain" description="C2" evidence="10">
    <location>
        <begin position="660"/>
        <end position="783"/>
    </location>
</feature>
<dbReference type="FunFam" id="3.30.40.10:FF:000780">
    <property type="entry name" value="Rab-3-interacting molecule unc-10"/>
    <property type="match status" value="1"/>
</dbReference>
<dbReference type="Proteomes" id="UP000614601">
    <property type="component" value="Unassembled WGS sequence"/>
</dbReference>
<feature type="compositionally biased region" description="Polar residues" evidence="9">
    <location>
        <begin position="992"/>
        <end position="1001"/>
    </location>
</feature>
<dbReference type="Pfam" id="PF00595">
    <property type="entry name" value="PDZ"/>
    <property type="match status" value="1"/>
</dbReference>
<feature type="compositionally biased region" description="Basic and acidic residues" evidence="9">
    <location>
        <begin position="837"/>
        <end position="858"/>
    </location>
</feature>
<dbReference type="InterPro" id="IPR035892">
    <property type="entry name" value="C2_domain_sf"/>
</dbReference>
<feature type="domain" description="C2" evidence="10">
    <location>
        <begin position="1164"/>
        <end position="1283"/>
    </location>
</feature>
<dbReference type="CDD" id="cd06714">
    <property type="entry name" value="PDZ_RIM-like"/>
    <property type="match status" value="1"/>
</dbReference>
<feature type="region of interest" description="Disordered" evidence="9">
    <location>
        <begin position="830"/>
        <end position="937"/>
    </location>
</feature>
<dbReference type="Gene3D" id="2.60.40.150">
    <property type="entry name" value="C2 domain"/>
    <property type="match status" value="2"/>
</dbReference>
<feature type="domain" description="FYVE-type" evidence="12">
    <location>
        <begin position="68"/>
        <end position="123"/>
    </location>
</feature>
<accession>A0A811LPN5</accession>
<evidence type="ECO:0000256" key="3">
    <source>
        <dbReference type="ARBA" id="ARBA00022771"/>
    </source>
</evidence>
<name>A0A811LPN5_9BILA</name>
<dbReference type="GO" id="GO:0008270">
    <property type="term" value="F:zinc ion binding"/>
    <property type="evidence" value="ECO:0007669"/>
    <property type="project" value="UniProtKB-KW"/>
</dbReference>
<proteinExistence type="predicted"/>
<dbReference type="GO" id="GO:0048791">
    <property type="term" value="P:calcium ion-regulated exocytosis of neurotransmitter"/>
    <property type="evidence" value="ECO:0007669"/>
    <property type="project" value="TreeGrafter"/>
</dbReference>
<dbReference type="InterPro" id="IPR017455">
    <property type="entry name" value="Znf_FYVE-rel"/>
</dbReference>
<keyword evidence="4" id="KW-0862">Zinc</keyword>
<dbReference type="EMBL" id="CAJFCW020000006">
    <property type="protein sequence ID" value="CAG9125837.1"/>
    <property type="molecule type" value="Genomic_DNA"/>
</dbReference>
<dbReference type="Pfam" id="PF00168">
    <property type="entry name" value="C2"/>
    <property type="match status" value="2"/>
</dbReference>
<feature type="domain" description="RabBD" evidence="13">
    <location>
        <begin position="9"/>
        <end position="135"/>
    </location>
</feature>
<dbReference type="SMART" id="SM00239">
    <property type="entry name" value="C2"/>
    <property type="match status" value="2"/>
</dbReference>
<dbReference type="GO" id="GO:0031267">
    <property type="term" value="F:small GTPase binding"/>
    <property type="evidence" value="ECO:0007669"/>
    <property type="project" value="InterPro"/>
</dbReference>
<dbReference type="GO" id="GO:0048788">
    <property type="term" value="C:cytoskeleton of presynaptic active zone"/>
    <property type="evidence" value="ECO:0007669"/>
    <property type="project" value="TreeGrafter"/>
</dbReference>
<dbReference type="PANTHER" id="PTHR12157">
    <property type="entry name" value="REGULATING SYNAPTIC MEMBRANE EXOCYTOSIS PROTEIN"/>
    <property type="match status" value="1"/>
</dbReference>
<dbReference type="SMART" id="SM00228">
    <property type="entry name" value="PDZ"/>
    <property type="match status" value="1"/>
</dbReference>
<dbReference type="PROSITE" id="PS50916">
    <property type="entry name" value="RABBD"/>
    <property type="match status" value="1"/>
</dbReference>
<evidence type="ECO:0000259" key="13">
    <source>
        <dbReference type="PROSITE" id="PS50916"/>
    </source>
</evidence>
<feature type="coiled-coil region" evidence="8">
    <location>
        <begin position="29"/>
        <end position="64"/>
    </location>
</feature>
<dbReference type="GO" id="GO:0042391">
    <property type="term" value="P:regulation of membrane potential"/>
    <property type="evidence" value="ECO:0007669"/>
    <property type="project" value="TreeGrafter"/>
</dbReference>
<keyword evidence="3 7" id="KW-0863">Zinc-finger</keyword>
<feature type="compositionally biased region" description="Basic and acidic residues" evidence="9">
    <location>
        <begin position="890"/>
        <end position="909"/>
    </location>
</feature>
<feature type="region of interest" description="Disordered" evidence="9">
    <location>
        <begin position="130"/>
        <end position="388"/>
    </location>
</feature>
<evidence type="ECO:0000313" key="14">
    <source>
        <dbReference type="EMBL" id="CAD5229122.1"/>
    </source>
</evidence>
<evidence type="ECO:0000313" key="15">
    <source>
        <dbReference type="Proteomes" id="UP000614601"/>
    </source>
</evidence>
<feature type="compositionally biased region" description="Polar residues" evidence="9">
    <location>
        <begin position="255"/>
        <end position="287"/>
    </location>
</feature>
<keyword evidence="8" id="KW-0175">Coiled coil</keyword>
<evidence type="ECO:0000256" key="4">
    <source>
        <dbReference type="ARBA" id="ARBA00022833"/>
    </source>
</evidence>
<dbReference type="InterPro" id="IPR013083">
    <property type="entry name" value="Znf_RING/FYVE/PHD"/>
</dbReference>
<dbReference type="EMBL" id="CAJFDH010000006">
    <property type="protein sequence ID" value="CAD5229122.1"/>
    <property type="molecule type" value="Genomic_DNA"/>
</dbReference>
<feature type="compositionally biased region" description="Low complexity" evidence="9">
    <location>
        <begin position="238"/>
        <end position="254"/>
    </location>
</feature>
<dbReference type="Proteomes" id="UP000783686">
    <property type="component" value="Unassembled WGS sequence"/>
</dbReference>
<keyword evidence="2" id="KW-0677">Repeat</keyword>
<feature type="compositionally biased region" description="Basic residues" evidence="9">
    <location>
        <begin position="360"/>
        <end position="369"/>
    </location>
</feature>
<dbReference type="PROSITE" id="PS50004">
    <property type="entry name" value="C2"/>
    <property type="match status" value="2"/>
</dbReference>
<dbReference type="InterPro" id="IPR010911">
    <property type="entry name" value="Rab_BD"/>
</dbReference>
<gene>
    <name evidence="14" type="ORF">BOKJ2_LOCUS13181</name>
</gene>
<evidence type="ECO:0000259" key="12">
    <source>
        <dbReference type="PROSITE" id="PS50178"/>
    </source>
</evidence>
<keyword evidence="1" id="KW-0479">Metal-binding</keyword>
<sequence>MIPDAAAMMPDLTHLSAEERAIIEEVFQRQRAEEEKEQEIAVKADKELEDIERLINERKENAQKLVGTQSDAICQICQKTKFADGIGHKCFYCQLRSCARCGGKTTSKNKSIWACSTCQKRQQILAKTGKWFQSNQPDGAEGADISDGQSFDDPTGGMKPAINGGTSPSNGAILEGNGHVQSQPSMDKEHSPVPNAHQGPANVVSKPAQPVHSQPSTSNAQMRQQAAPTPAVSNNSTRRPSAQQPPSQQQVARQNTGPQQQNRLTQPPSQQRRPSVENRPTSSNPTASRFRGDSGDTSRIPMDQKVNSPNVMGPQKKHRQERIDSSHSTVPSVPQVPPVPLGTETRPQKPVGPIVLHGGSRVRRNKLSRQIRSLSSSEDDEGVSSAARRHSVIEPDFSEKELLKYIYGKNRFNKHPHGLNSTSLPGSRLGLYEVQSTSTPALNQFSAPMSSQAVNSLATRIRYFLQQPVSWQPSADQRRLIGHIVLHRPEEDSGDLGLKVIGGRHSSTGRLGAFITAVKPNSVADYVGQLRAGDEVLEWNGETLQNLTHDGVYHIINNSKHCPKIELIVSRPIYPGNDDFLNVGRKVLPTIPHASPVAFSDYGPPTGSPYPHIPDYYRIPHSKSMLSHNPIYPIEYDPASAEVPLPPRVPYDKPLPSGQLFGKIEVSLLYLNHEQELVVTVYNAIDLPPRPSGTARNPFVKLFLLPDRSEESRRQSKVIYESLNPSWNECFYYYSLTSTELSRRCLELTVWDYDQYNGHDFLGETVIDLNDILLDNQHFSYPLLDMDDENPIKMRLRRTKLSTYPQDRYRSHSANHDDIRHRRDYDYQQMTGAQYRHPRDFVDDQIDGRRRKERRDYPEFNNGYASDYGQYSRVAPNHNRRPKSATGFRHVHDYEARNPYRSQPIHEEGPYPQHMDSELPPDQQEQPPIPRHQNYQKYPENPEQQYKNRQCETVMEQSAAGYGSDGSETLSANSAQSMQKKREEQQSREQQNNYDQPEIQSYSPRHHFYDNHASYNQSRGANGRTVRMDMRGLNDVEDNGDQMNGVDDRVRSNGGPPMQAQSNIQLAMKERKKSLMTRLIPGRNAVNDAKRTGFARSEEVGIPDSLGNPNGDVVGVPFTKQSSKDSTDSSDNWQPIMPDAMLGHFMEDLGPGQVVGRQVLASPVLGEIEVGLGMNGGCLIVDVIRAKNLVIRPGSKLNPAPYVKVYLMQGKHCVAKAKTQPARKTTAPLFNQQLSFAESFKHKMLQVTVLGDYGRMERKANMGCVLIRLDDLNLMQQPIKSWYKLFHNNSIMGAAPVRKDSETSIAEM</sequence>
<reference evidence="14" key="1">
    <citation type="submission" date="2020-09" db="EMBL/GenBank/DDBJ databases">
        <authorList>
            <person name="Kikuchi T."/>
        </authorList>
    </citation>
    <scope>NUCLEOTIDE SEQUENCE</scope>
    <source>
        <strain evidence="14">SH1</strain>
    </source>
</reference>
<evidence type="ECO:0000256" key="8">
    <source>
        <dbReference type="SAM" id="Coils"/>
    </source>
</evidence>
<comment type="subcellular location">
    <subcellularLocation>
        <location evidence="6">Synapse</location>
    </subcellularLocation>
</comment>
<dbReference type="InterPro" id="IPR036034">
    <property type="entry name" value="PDZ_sf"/>
</dbReference>
<dbReference type="Gene3D" id="2.30.42.10">
    <property type="match status" value="1"/>
</dbReference>
<dbReference type="GO" id="GO:0048167">
    <property type="term" value="P:regulation of synaptic plasticity"/>
    <property type="evidence" value="ECO:0007669"/>
    <property type="project" value="TreeGrafter"/>
</dbReference>
<dbReference type="SUPFAM" id="SSF57903">
    <property type="entry name" value="FYVE/PHD zinc finger"/>
    <property type="match status" value="1"/>
</dbReference>
<dbReference type="GO" id="GO:0044325">
    <property type="term" value="F:transmembrane transporter binding"/>
    <property type="evidence" value="ECO:0007669"/>
    <property type="project" value="TreeGrafter"/>
</dbReference>
<dbReference type="PANTHER" id="PTHR12157:SF21">
    <property type="entry name" value="RAB3 INTERACTING MOLECULE, ISOFORM F"/>
    <property type="match status" value="1"/>
</dbReference>
<dbReference type="InterPro" id="IPR011011">
    <property type="entry name" value="Znf_FYVE_PHD"/>
</dbReference>
<evidence type="ECO:0008006" key="16">
    <source>
        <dbReference type="Google" id="ProtNLM"/>
    </source>
</evidence>
<organism evidence="14 15">
    <name type="scientific">Bursaphelenchus okinawaensis</name>
    <dbReference type="NCBI Taxonomy" id="465554"/>
    <lineage>
        <taxon>Eukaryota</taxon>
        <taxon>Metazoa</taxon>
        <taxon>Ecdysozoa</taxon>
        <taxon>Nematoda</taxon>
        <taxon>Chromadorea</taxon>
        <taxon>Rhabditida</taxon>
        <taxon>Tylenchina</taxon>
        <taxon>Tylenchomorpha</taxon>
        <taxon>Aphelenchoidea</taxon>
        <taxon>Aphelenchoididae</taxon>
        <taxon>Bursaphelenchus</taxon>
    </lineage>
</organism>
<dbReference type="InterPro" id="IPR054386">
    <property type="entry name" value="RIM_Znf"/>
</dbReference>
<evidence type="ECO:0000259" key="11">
    <source>
        <dbReference type="PROSITE" id="PS50106"/>
    </source>
</evidence>
<evidence type="ECO:0000256" key="9">
    <source>
        <dbReference type="SAM" id="MobiDB-lite"/>
    </source>
</evidence>
<keyword evidence="5" id="KW-0770">Synapse</keyword>
<dbReference type="InterPro" id="IPR000008">
    <property type="entry name" value="C2_dom"/>
</dbReference>
<evidence type="ECO:0000256" key="2">
    <source>
        <dbReference type="ARBA" id="ARBA00022737"/>
    </source>
</evidence>
<dbReference type="Pfam" id="PF22601">
    <property type="entry name" value="RIM2a_ZnF"/>
    <property type="match status" value="1"/>
</dbReference>
<dbReference type="InterPro" id="IPR001478">
    <property type="entry name" value="PDZ"/>
</dbReference>
<dbReference type="OrthoDB" id="420032at2759"/>
<comment type="caution">
    <text evidence="14">The sequence shown here is derived from an EMBL/GenBank/DDBJ whole genome shotgun (WGS) entry which is preliminary data.</text>
</comment>
<evidence type="ECO:0000256" key="6">
    <source>
        <dbReference type="ARBA" id="ARBA00034103"/>
    </source>
</evidence>
<keyword evidence="15" id="KW-1185">Reference proteome</keyword>
<evidence type="ECO:0000256" key="5">
    <source>
        <dbReference type="ARBA" id="ARBA00023018"/>
    </source>
</evidence>
<feature type="compositionally biased region" description="Polar residues" evidence="9">
    <location>
        <begin position="966"/>
        <end position="978"/>
    </location>
</feature>
<dbReference type="GO" id="GO:0042734">
    <property type="term" value="C:presynaptic membrane"/>
    <property type="evidence" value="ECO:0007669"/>
    <property type="project" value="TreeGrafter"/>
</dbReference>
<protein>
    <recommendedName>
        <fullName evidence="16">Rab-3-interacting molecule unc-10</fullName>
    </recommendedName>
</protein>
<dbReference type="GO" id="GO:0006886">
    <property type="term" value="P:intracellular protein transport"/>
    <property type="evidence" value="ECO:0007669"/>
    <property type="project" value="InterPro"/>
</dbReference>